<feature type="domain" description="Asl1-like glycosyl hydrolase catalytic" evidence="2">
    <location>
        <begin position="27"/>
        <end position="290"/>
    </location>
</feature>
<dbReference type="InterPro" id="IPR024655">
    <property type="entry name" value="Asl1_glyco_hydro_catalytic"/>
</dbReference>
<dbReference type="SUPFAM" id="SSF49785">
    <property type="entry name" value="Galactose-binding domain-like"/>
    <property type="match status" value="1"/>
</dbReference>
<evidence type="ECO:0000313" key="3">
    <source>
        <dbReference type="EMBL" id="MBB5219724.1"/>
    </source>
</evidence>
<dbReference type="GO" id="GO:0071966">
    <property type="term" value="P:fungal-type cell wall polysaccharide metabolic process"/>
    <property type="evidence" value="ECO:0007669"/>
    <property type="project" value="TreeGrafter"/>
</dbReference>
<dbReference type="InterPro" id="IPR017853">
    <property type="entry name" value="GH"/>
</dbReference>
<sequence length="449" mass="51210">MKKILTAALLLSGTFLSFSLPSPAKRGMCYNSFTESEIKTLEESNVTWAYNWYQNPGKDKIGPDHKIEFMPMIWGAGEDFDEMVTRTKEYLAANKNVKCLLGFNEPMMKAQYGGCALTPKEAAEKWPVLEQIAEEYKVELAGPALTWGFEPLSDGKIYGAPEAWMDEFISEYKKLNKNKEPRYDYLVLHSYMDYPSAVMWFCSTYGNRYNKKVLLTEFCAWDQDPNQIPHQDKNEQITAMTQKVEAMDTEEIVEGYAWFMSHAEAEKIPYNSVFTKKGSDGSLTDLGKVYLYMTDVSRSKTFTAGEVIPAYEYSSSSNYNTTVGEKCDDGIRFNTPVGIAPATDRGDKKLYKKIPLELGNFSNKRFANYKVNIPSSKKYTVSLRIMTDREELYIISADGKEIVQKEIPSTKGKWKTVTLEAELSEGIRELQIKTLGNARTAKFYWFTIE</sequence>
<dbReference type="EMBL" id="JACHFR010000003">
    <property type="protein sequence ID" value="MBB5219724.1"/>
    <property type="molecule type" value="Genomic_DNA"/>
</dbReference>
<name>A0A840SFQ5_9SPIR</name>
<reference evidence="3 4" key="1">
    <citation type="submission" date="2020-08" db="EMBL/GenBank/DDBJ databases">
        <title>Genomic Encyclopedia of Type Strains, Phase IV (KMG-IV): sequencing the most valuable type-strain genomes for metagenomic binning, comparative biology and taxonomic classification.</title>
        <authorList>
            <person name="Goeker M."/>
        </authorList>
    </citation>
    <scope>NUCLEOTIDE SEQUENCE [LARGE SCALE GENOMIC DNA]</scope>
    <source>
        <strain evidence="3 4">DSM 103679</strain>
    </source>
</reference>
<proteinExistence type="predicted"/>
<dbReference type="PANTHER" id="PTHR34154:SF3">
    <property type="entry name" value="ALKALI-SENSITIVE LINKAGE PROTEIN 1"/>
    <property type="match status" value="1"/>
</dbReference>
<dbReference type="Pfam" id="PF11790">
    <property type="entry name" value="Glyco_hydro_cc"/>
    <property type="match status" value="1"/>
</dbReference>
<dbReference type="Gene3D" id="3.20.20.80">
    <property type="entry name" value="Glycosidases"/>
    <property type="match status" value="1"/>
</dbReference>
<dbReference type="AlphaFoldDB" id="A0A840SFQ5"/>
<protein>
    <recommendedName>
        <fullName evidence="2">Asl1-like glycosyl hydrolase catalytic domain-containing protein</fullName>
    </recommendedName>
</protein>
<dbReference type="PANTHER" id="PTHR34154">
    <property type="entry name" value="ALKALI-SENSITIVE LINKAGE PROTEIN 1"/>
    <property type="match status" value="1"/>
</dbReference>
<comment type="caution">
    <text evidence="3">The sequence shown here is derived from an EMBL/GenBank/DDBJ whole genome shotgun (WGS) entry which is preliminary data.</text>
</comment>
<dbReference type="InterPro" id="IPR008979">
    <property type="entry name" value="Galactose-bd-like_sf"/>
</dbReference>
<dbReference type="Gene3D" id="2.60.120.260">
    <property type="entry name" value="Galactose-binding domain-like"/>
    <property type="match status" value="1"/>
</dbReference>
<gene>
    <name evidence="3" type="ORF">HNP77_002106</name>
</gene>
<evidence type="ECO:0000259" key="2">
    <source>
        <dbReference type="Pfam" id="PF11790"/>
    </source>
</evidence>
<organism evidence="3 4">
    <name type="scientific">Treponema rectale</name>
    <dbReference type="NCBI Taxonomy" id="744512"/>
    <lineage>
        <taxon>Bacteria</taxon>
        <taxon>Pseudomonadati</taxon>
        <taxon>Spirochaetota</taxon>
        <taxon>Spirochaetia</taxon>
        <taxon>Spirochaetales</taxon>
        <taxon>Treponemataceae</taxon>
        <taxon>Treponema</taxon>
    </lineage>
</organism>
<dbReference type="Proteomes" id="UP000578697">
    <property type="component" value="Unassembled WGS sequence"/>
</dbReference>
<dbReference type="RefSeq" id="WP_184653129.1">
    <property type="nucleotide sequence ID" value="NZ_JACHFR010000003.1"/>
</dbReference>
<dbReference type="SUPFAM" id="SSF51445">
    <property type="entry name" value="(Trans)glycosidases"/>
    <property type="match status" value="1"/>
</dbReference>
<keyword evidence="1" id="KW-0732">Signal</keyword>
<feature type="signal peptide" evidence="1">
    <location>
        <begin position="1"/>
        <end position="24"/>
    </location>
</feature>
<evidence type="ECO:0000256" key="1">
    <source>
        <dbReference type="SAM" id="SignalP"/>
    </source>
</evidence>
<feature type="chain" id="PRO_5032728179" description="Asl1-like glycosyl hydrolase catalytic domain-containing protein" evidence="1">
    <location>
        <begin position="25"/>
        <end position="449"/>
    </location>
</feature>
<dbReference type="InterPro" id="IPR053183">
    <property type="entry name" value="ASL1"/>
</dbReference>
<evidence type="ECO:0000313" key="4">
    <source>
        <dbReference type="Proteomes" id="UP000578697"/>
    </source>
</evidence>
<keyword evidence="4" id="KW-1185">Reference proteome</keyword>
<accession>A0A840SFQ5</accession>